<dbReference type="InterPro" id="IPR020904">
    <property type="entry name" value="Sc_DH/Rdtase_CS"/>
</dbReference>
<proteinExistence type="inferred from homology"/>
<dbReference type="PRINTS" id="PR00081">
    <property type="entry name" value="GDHRDH"/>
</dbReference>
<evidence type="ECO:0000256" key="1">
    <source>
        <dbReference type="ARBA" id="ARBA00006484"/>
    </source>
</evidence>
<evidence type="ECO:0000256" key="2">
    <source>
        <dbReference type="ARBA" id="ARBA00023002"/>
    </source>
</evidence>
<evidence type="ECO:0000313" key="3">
    <source>
        <dbReference type="EMBL" id="GAD50405.1"/>
    </source>
</evidence>
<dbReference type="PANTHER" id="PTHR24321">
    <property type="entry name" value="DEHYDROGENASES, SHORT CHAIN"/>
    <property type="match status" value="1"/>
</dbReference>
<dbReference type="PRINTS" id="PR00080">
    <property type="entry name" value="SDRFAMILY"/>
</dbReference>
<dbReference type="GO" id="GO:0016491">
    <property type="term" value="F:oxidoreductase activity"/>
    <property type="evidence" value="ECO:0007669"/>
    <property type="project" value="UniProtKB-KW"/>
</dbReference>
<gene>
    <name evidence="3" type="ORF">NT2_09_00130</name>
</gene>
<reference evidence="3 4" key="1">
    <citation type="submission" date="2013-09" db="EMBL/GenBank/DDBJ databases">
        <title>Whole genome shotgun sequence of Novosphingobium tardaugens NBRC 16725.</title>
        <authorList>
            <person name="Isaki S."/>
            <person name="Hosoyama A."/>
            <person name="Tsuchikane K."/>
            <person name="Katsumata H."/>
            <person name="Ando Y."/>
            <person name="Yamazaki S."/>
            <person name="Fujita N."/>
        </authorList>
    </citation>
    <scope>NUCLEOTIDE SEQUENCE [LARGE SCALE GENOMIC DNA]</scope>
    <source>
        <strain evidence="3 4">NBRC 16725</strain>
    </source>
</reference>
<dbReference type="InterPro" id="IPR002347">
    <property type="entry name" value="SDR_fam"/>
</dbReference>
<protein>
    <submittedName>
        <fullName evidence="3">Putative oxidoreductase</fullName>
    </submittedName>
</protein>
<keyword evidence="4" id="KW-1185">Reference proteome</keyword>
<dbReference type="PANTHER" id="PTHR24321:SF8">
    <property type="entry name" value="ESTRADIOL 17-BETA-DEHYDROGENASE 8-RELATED"/>
    <property type="match status" value="1"/>
</dbReference>
<dbReference type="Pfam" id="PF13561">
    <property type="entry name" value="adh_short_C2"/>
    <property type="match status" value="1"/>
</dbReference>
<dbReference type="SUPFAM" id="SSF51735">
    <property type="entry name" value="NAD(P)-binding Rossmann-fold domains"/>
    <property type="match status" value="1"/>
</dbReference>
<dbReference type="PROSITE" id="PS00061">
    <property type="entry name" value="ADH_SHORT"/>
    <property type="match status" value="1"/>
</dbReference>
<dbReference type="Proteomes" id="UP000016568">
    <property type="component" value="Unassembled WGS sequence"/>
</dbReference>
<dbReference type="AlphaFoldDB" id="U2YNJ6"/>
<dbReference type="FunFam" id="3.40.50.720:FF:000084">
    <property type="entry name" value="Short-chain dehydrogenase reductase"/>
    <property type="match status" value="1"/>
</dbReference>
<dbReference type="RefSeq" id="WP_021691223.1">
    <property type="nucleotide sequence ID" value="NZ_BASZ01000009.1"/>
</dbReference>
<dbReference type="InterPro" id="IPR036291">
    <property type="entry name" value="NAD(P)-bd_dom_sf"/>
</dbReference>
<accession>U2YNJ6</accession>
<comment type="similarity">
    <text evidence="1">Belongs to the short-chain dehydrogenases/reductases (SDR) family.</text>
</comment>
<dbReference type="Gene3D" id="3.40.50.720">
    <property type="entry name" value="NAD(P)-binding Rossmann-like Domain"/>
    <property type="match status" value="1"/>
</dbReference>
<dbReference type="eggNOG" id="COG1028">
    <property type="taxonomic scope" value="Bacteria"/>
</dbReference>
<name>U2YNJ6_9SPHN</name>
<organism evidence="3 4">
    <name type="scientific">Caenibius tardaugens NBRC 16725</name>
    <dbReference type="NCBI Taxonomy" id="1219035"/>
    <lineage>
        <taxon>Bacteria</taxon>
        <taxon>Pseudomonadati</taxon>
        <taxon>Pseudomonadota</taxon>
        <taxon>Alphaproteobacteria</taxon>
        <taxon>Sphingomonadales</taxon>
        <taxon>Erythrobacteraceae</taxon>
        <taxon>Caenibius</taxon>
    </lineage>
</organism>
<dbReference type="EMBL" id="BASZ01000009">
    <property type="protein sequence ID" value="GAD50405.1"/>
    <property type="molecule type" value="Genomic_DNA"/>
</dbReference>
<comment type="caution">
    <text evidence="3">The sequence shown here is derived from an EMBL/GenBank/DDBJ whole genome shotgun (WGS) entry which is preliminary data.</text>
</comment>
<evidence type="ECO:0000313" key="4">
    <source>
        <dbReference type="Proteomes" id="UP000016568"/>
    </source>
</evidence>
<sequence>MVQIPSQLLSDRAVIVTGGASGIGAATCQLLASHGAKVIVADIQDQEGRQIAADAGGLFVQHDTRDPASWARLLDAGKAAFGTIDGLVAAAGVKGNTTLRSDPDAADFNRTVSVNQLGILLGVQIIGEYMRSQAKGAIVNIASATGMPPAISKDIVYVSTKWAVRGISRVAARDLAPCGVRVNTILPGLVMTPMIAGSIDADAEQFARAKASIPMQRLAEPIEIAHAAAFLLSDMATYVTGAELVVDGGLVA</sequence>
<keyword evidence="2" id="KW-0560">Oxidoreductase</keyword>